<keyword evidence="4" id="KW-0456">Lyase</keyword>
<accession>A0ABX2PTQ5</accession>
<evidence type="ECO:0000313" key="7">
    <source>
        <dbReference type="EMBL" id="NVO56932.1"/>
    </source>
</evidence>
<gene>
    <name evidence="7" type="ORF">HW561_14145</name>
</gene>
<sequence>MSKKTTQLVHLGRVSGDAANAVNPPLVRASTTTFPSLAEFKNSYKGVTFETPRYGRSGTSTVFELQTAMAALCETESCIATSSGLGAVAAVIGAHAAPGNRILIQDCVYGPTRVLAEKELDKLGSEVVFFDTLDALESHLDERTALVFIEVPGSLTMDMIDVEAVCKLAKHYSVPVACDSSWGTPLFFDAHGLGINISIHAATKYIGGHSDIMLGLITGSYDDLSSTRDWCAHYGSTAAPDVCWLGLRGLRTLDVRMRRHEENARHVAQWLQGQPQIKKILNPALDDDPGHELWKRQFTGGAGPFTIELVACSEEEFAKLIDSLSLFGLGTSWGGFESLVMPAIAHHLRALDVLPNEGRLLRLHIGLEHSEDLCADIGKALAHISATRPMQN</sequence>
<dbReference type="PANTHER" id="PTHR43500:SF1">
    <property type="entry name" value="CYSTATHIONINE BETA-LYASE-RELATED"/>
    <property type="match status" value="1"/>
</dbReference>
<dbReference type="InterPro" id="IPR006233">
    <property type="entry name" value="Cys_b_lyase_bac"/>
</dbReference>
<dbReference type="Pfam" id="PF01053">
    <property type="entry name" value="Cys_Met_Meta_PP"/>
    <property type="match status" value="1"/>
</dbReference>
<keyword evidence="3 6" id="KW-0663">Pyridoxal phosphate</keyword>
<evidence type="ECO:0000256" key="5">
    <source>
        <dbReference type="ARBA" id="ARBA00047517"/>
    </source>
</evidence>
<dbReference type="Gene3D" id="3.40.640.10">
    <property type="entry name" value="Type I PLP-dependent aspartate aminotransferase-like (Major domain)"/>
    <property type="match status" value="1"/>
</dbReference>
<dbReference type="RefSeq" id="WP_176865853.1">
    <property type="nucleotide sequence ID" value="NZ_JABXWT010000008.1"/>
</dbReference>
<evidence type="ECO:0000256" key="2">
    <source>
        <dbReference type="ARBA" id="ARBA00009077"/>
    </source>
</evidence>
<evidence type="ECO:0000256" key="3">
    <source>
        <dbReference type="ARBA" id="ARBA00022898"/>
    </source>
</evidence>
<dbReference type="Gene3D" id="3.90.1150.10">
    <property type="entry name" value="Aspartate Aminotransferase, domain 1"/>
    <property type="match status" value="1"/>
</dbReference>
<dbReference type="InterPro" id="IPR000277">
    <property type="entry name" value="Cys/Met-Metab_PyrdxlP-dep_enz"/>
</dbReference>
<reference evidence="7 8" key="1">
    <citation type="submission" date="2020-06" db="EMBL/GenBank/DDBJ databases">
        <authorList>
            <person name="Cao W.R."/>
        </authorList>
    </citation>
    <scope>NUCLEOTIDE SEQUENCE [LARGE SCALE GENOMIC DNA]</scope>
    <source>
        <strain evidence="7 8">B1Z28</strain>
    </source>
</reference>
<proteinExistence type="inferred from homology"/>
<evidence type="ECO:0000256" key="6">
    <source>
        <dbReference type="RuleBase" id="RU362118"/>
    </source>
</evidence>
<dbReference type="Proteomes" id="UP000630805">
    <property type="component" value="Unassembled WGS sequence"/>
</dbReference>
<keyword evidence="7" id="KW-0808">Transferase</keyword>
<dbReference type="EMBL" id="JABXWT010000008">
    <property type="protein sequence ID" value="NVO56932.1"/>
    <property type="molecule type" value="Genomic_DNA"/>
</dbReference>
<comment type="catalytic activity">
    <reaction evidence="5">
        <text>L,L-cystathionine + H2O = L-homocysteine + pyruvate + NH4(+)</text>
        <dbReference type="Rhea" id="RHEA:13965"/>
        <dbReference type="ChEBI" id="CHEBI:15361"/>
        <dbReference type="ChEBI" id="CHEBI:15377"/>
        <dbReference type="ChEBI" id="CHEBI:28938"/>
        <dbReference type="ChEBI" id="CHEBI:58161"/>
        <dbReference type="ChEBI" id="CHEBI:58199"/>
    </reaction>
</comment>
<comment type="cofactor">
    <cofactor evidence="1 6">
        <name>pyridoxal 5'-phosphate</name>
        <dbReference type="ChEBI" id="CHEBI:597326"/>
    </cofactor>
</comment>
<dbReference type="GO" id="GO:0016740">
    <property type="term" value="F:transferase activity"/>
    <property type="evidence" value="ECO:0007669"/>
    <property type="project" value="UniProtKB-KW"/>
</dbReference>
<name>A0ABX2PTQ5_9RHOB</name>
<dbReference type="InterPro" id="IPR015422">
    <property type="entry name" value="PyrdxlP-dep_Trfase_small"/>
</dbReference>
<organism evidence="7 8">
    <name type="scientific">Ruegeria haliotis</name>
    <dbReference type="NCBI Taxonomy" id="2747601"/>
    <lineage>
        <taxon>Bacteria</taxon>
        <taxon>Pseudomonadati</taxon>
        <taxon>Pseudomonadota</taxon>
        <taxon>Alphaproteobacteria</taxon>
        <taxon>Rhodobacterales</taxon>
        <taxon>Roseobacteraceae</taxon>
        <taxon>Ruegeria</taxon>
    </lineage>
</organism>
<evidence type="ECO:0000313" key="8">
    <source>
        <dbReference type="Proteomes" id="UP000630805"/>
    </source>
</evidence>
<protein>
    <submittedName>
        <fullName evidence="7">PLP-dependent transferase</fullName>
    </submittedName>
</protein>
<comment type="caution">
    <text evidence="7">The sequence shown here is derived from an EMBL/GenBank/DDBJ whole genome shotgun (WGS) entry which is preliminary data.</text>
</comment>
<dbReference type="PANTHER" id="PTHR43500">
    <property type="entry name" value="CYSTATHIONINE BETA-LYASE-RELATED"/>
    <property type="match status" value="1"/>
</dbReference>
<evidence type="ECO:0000256" key="1">
    <source>
        <dbReference type="ARBA" id="ARBA00001933"/>
    </source>
</evidence>
<dbReference type="PIRSF" id="PIRSF001434">
    <property type="entry name" value="CGS"/>
    <property type="match status" value="1"/>
</dbReference>
<dbReference type="SUPFAM" id="SSF53383">
    <property type="entry name" value="PLP-dependent transferases"/>
    <property type="match status" value="1"/>
</dbReference>
<dbReference type="InterPro" id="IPR015424">
    <property type="entry name" value="PyrdxlP-dep_Trfase"/>
</dbReference>
<keyword evidence="8" id="KW-1185">Reference proteome</keyword>
<comment type="similarity">
    <text evidence="2 6">Belongs to the trans-sulfuration enzymes family.</text>
</comment>
<dbReference type="InterPro" id="IPR015421">
    <property type="entry name" value="PyrdxlP-dep_Trfase_major"/>
</dbReference>
<evidence type="ECO:0000256" key="4">
    <source>
        <dbReference type="ARBA" id="ARBA00023239"/>
    </source>
</evidence>